<keyword evidence="14" id="KW-1185">Reference proteome</keyword>
<proteinExistence type="inferred from homology"/>
<dbReference type="GO" id="GO:0051539">
    <property type="term" value="F:4 iron, 4 sulfur cluster binding"/>
    <property type="evidence" value="ECO:0007669"/>
    <property type="project" value="UniProtKB-KW"/>
</dbReference>
<name>A0A1I3TDD4_9PLAN</name>
<evidence type="ECO:0000256" key="6">
    <source>
        <dbReference type="ARBA" id="ARBA00022723"/>
    </source>
</evidence>
<comment type="cofactor">
    <cofactor evidence="2">
        <name>[4Fe-4S] cluster</name>
        <dbReference type="ChEBI" id="CHEBI:49883"/>
    </cofactor>
</comment>
<dbReference type="InterPro" id="IPR050123">
    <property type="entry name" value="Prok_molybdopt-oxidoreductase"/>
</dbReference>
<dbReference type="Pfam" id="PF01568">
    <property type="entry name" value="Molydop_binding"/>
    <property type="match status" value="1"/>
</dbReference>
<feature type="domain" description="Molybdopterin dinucleotide-binding" evidence="12">
    <location>
        <begin position="683"/>
        <end position="789"/>
    </location>
</feature>
<evidence type="ECO:0000259" key="12">
    <source>
        <dbReference type="Pfam" id="PF01568"/>
    </source>
</evidence>
<dbReference type="GO" id="GO:0043546">
    <property type="term" value="F:molybdopterin cofactor binding"/>
    <property type="evidence" value="ECO:0007669"/>
    <property type="project" value="InterPro"/>
</dbReference>
<evidence type="ECO:0000256" key="3">
    <source>
        <dbReference type="ARBA" id="ARBA00010312"/>
    </source>
</evidence>
<comment type="similarity">
    <text evidence="3">Belongs to the prokaryotic molybdopterin-containing oxidoreductase family.</text>
</comment>
<dbReference type="InterPro" id="IPR009010">
    <property type="entry name" value="Asp_de-COase-like_dom_sf"/>
</dbReference>
<keyword evidence="7" id="KW-0560">Oxidoreductase</keyword>
<dbReference type="OrthoDB" id="9805142at2"/>
<evidence type="ECO:0000256" key="4">
    <source>
        <dbReference type="ARBA" id="ARBA00022485"/>
    </source>
</evidence>
<keyword evidence="5" id="KW-0500">Molybdenum</keyword>
<dbReference type="InterPro" id="IPR010046">
    <property type="entry name" value="Mopterin_OxRdtse_a_bac"/>
</dbReference>
<evidence type="ECO:0000256" key="5">
    <source>
        <dbReference type="ARBA" id="ARBA00022505"/>
    </source>
</evidence>
<dbReference type="Proteomes" id="UP000199518">
    <property type="component" value="Unassembled WGS sequence"/>
</dbReference>
<dbReference type="CDD" id="cd02767">
    <property type="entry name" value="MopB_ydeP"/>
    <property type="match status" value="1"/>
</dbReference>
<dbReference type="Gene3D" id="3.40.228.10">
    <property type="entry name" value="Dimethylsulfoxide Reductase, domain 2"/>
    <property type="match status" value="1"/>
</dbReference>
<dbReference type="GO" id="GO:0030151">
    <property type="term" value="F:molybdenum ion binding"/>
    <property type="evidence" value="ECO:0007669"/>
    <property type="project" value="InterPro"/>
</dbReference>
<dbReference type="EMBL" id="FOQD01000029">
    <property type="protein sequence ID" value="SFJ68523.1"/>
    <property type="molecule type" value="Genomic_DNA"/>
</dbReference>
<keyword evidence="4" id="KW-0004">4Fe-4S</keyword>
<evidence type="ECO:0000256" key="2">
    <source>
        <dbReference type="ARBA" id="ARBA00001966"/>
    </source>
</evidence>
<dbReference type="STRING" id="1576369.SAMN05421753_12915"/>
<dbReference type="PANTHER" id="PTHR43105:SF4">
    <property type="entry name" value="PROTEIN YDEP"/>
    <property type="match status" value="1"/>
</dbReference>
<dbReference type="AlphaFoldDB" id="A0A1I3TDD4"/>
<evidence type="ECO:0000259" key="11">
    <source>
        <dbReference type="Pfam" id="PF00384"/>
    </source>
</evidence>
<evidence type="ECO:0000256" key="8">
    <source>
        <dbReference type="ARBA" id="ARBA00023004"/>
    </source>
</evidence>
<organism evidence="13 14">
    <name type="scientific">Planctomicrobium piriforme</name>
    <dbReference type="NCBI Taxonomy" id="1576369"/>
    <lineage>
        <taxon>Bacteria</taxon>
        <taxon>Pseudomonadati</taxon>
        <taxon>Planctomycetota</taxon>
        <taxon>Planctomycetia</taxon>
        <taxon>Planctomycetales</taxon>
        <taxon>Planctomycetaceae</taxon>
        <taxon>Planctomicrobium</taxon>
    </lineage>
</organism>
<keyword evidence="6" id="KW-0479">Metal-binding</keyword>
<dbReference type="Gene3D" id="3.40.50.740">
    <property type="match status" value="1"/>
</dbReference>
<evidence type="ECO:0000256" key="10">
    <source>
        <dbReference type="SAM" id="MobiDB-lite"/>
    </source>
</evidence>
<keyword evidence="8" id="KW-0408">Iron</keyword>
<dbReference type="GO" id="GO:0008863">
    <property type="term" value="F:formate dehydrogenase (NAD+) activity"/>
    <property type="evidence" value="ECO:0007669"/>
    <property type="project" value="InterPro"/>
</dbReference>
<dbReference type="InterPro" id="IPR006657">
    <property type="entry name" value="MoPterin_dinucl-bd_dom"/>
</dbReference>
<evidence type="ECO:0000256" key="7">
    <source>
        <dbReference type="ARBA" id="ARBA00023002"/>
    </source>
</evidence>
<dbReference type="NCBIfam" id="TIGR01701">
    <property type="entry name" value="Fdhalpha-like"/>
    <property type="match status" value="1"/>
</dbReference>
<accession>A0A1I3TDD4</accession>
<comment type="cofactor">
    <cofactor evidence="1">
        <name>Mo-bis(molybdopterin guanine dinucleotide)</name>
        <dbReference type="ChEBI" id="CHEBI:60539"/>
    </cofactor>
</comment>
<dbReference type="SUPFAM" id="SSF53706">
    <property type="entry name" value="Formate dehydrogenase/DMSO reductase, domains 1-3"/>
    <property type="match status" value="1"/>
</dbReference>
<feature type="domain" description="Molybdopterin oxidoreductase" evidence="11">
    <location>
        <begin position="150"/>
        <end position="524"/>
    </location>
</feature>
<dbReference type="SUPFAM" id="SSF50692">
    <property type="entry name" value="ADC-like"/>
    <property type="match status" value="1"/>
</dbReference>
<evidence type="ECO:0000313" key="14">
    <source>
        <dbReference type="Proteomes" id="UP000199518"/>
    </source>
</evidence>
<dbReference type="Gene3D" id="2.40.40.20">
    <property type="match status" value="1"/>
</dbReference>
<protein>
    <submittedName>
        <fullName evidence="13">Oxidoreductase alpha (Molybdopterin) subunit</fullName>
    </submittedName>
</protein>
<evidence type="ECO:0000256" key="9">
    <source>
        <dbReference type="ARBA" id="ARBA00023014"/>
    </source>
</evidence>
<dbReference type="PANTHER" id="PTHR43105">
    <property type="entry name" value="RESPIRATORY NITRATE REDUCTASE"/>
    <property type="match status" value="1"/>
</dbReference>
<dbReference type="Pfam" id="PF00384">
    <property type="entry name" value="Molybdopterin"/>
    <property type="match status" value="1"/>
</dbReference>
<evidence type="ECO:0000313" key="13">
    <source>
        <dbReference type="EMBL" id="SFJ68523.1"/>
    </source>
</evidence>
<gene>
    <name evidence="13" type="ORF">SAMN05421753_12915</name>
</gene>
<dbReference type="InterPro" id="IPR037951">
    <property type="entry name" value="MopB_CT_YdeP"/>
</dbReference>
<dbReference type="PIRSF" id="PIRSF000144">
    <property type="entry name" value="CbbBc"/>
    <property type="match status" value="1"/>
</dbReference>
<sequence>MEPSNYRPEPKPDEPTPETPETQLSLKSEHGPVQFEHPEHPLHLKQHAPEKKATGLPAVLNSFYYSWSEAGLIRGTLPLLQLNQKNGFDCPGCAWPDPDGKRSAFDFCENGAKAVAHESDQRRLTADFFAKNSIAHLSRESDYWLEQQGRLTEPMVLRPGATHYKPISWDDAFALIAEELNGLDSPNEAAFYTSGKATNEAAFAYQLFVRQFGTNNLPDCSNMCHESSGAALSKVFGFGKGTVKLEDFKEAELVFVVGQNPGTNHPRQLTALQESKRHGARIISVNPLPETGLMSFMNPQEPSGMLGIATKLTDLFLQVKINGDVPLFKGLLKRLVEWEDEQPGSTLNWDYIHKHTTGIDELLADVRTANWDDIVAGSGISRDQIETAASWVKQSERIIICWCLGVTQHRNGTQNVQEMMNLLMLKGSIAKPGAGPCCVRGHSNVQGDRTMGVWERPKAEFLDKLAKAFSFEPPREHGADSQKTVLAMHEGRVKVLVSLGGNFLMALSDTRFTAEALQKTRLTVRIGTKLNRADLVTGRQSLILPCLGRTEEDLRPATPTQPARVQFTSTENSMGVVQWSTGRFAPASTELLGEPDIICRMANAVLGTRTTIDWLAWADEYDNIRDGIAKVIPGCENYNRDVRLPGGFYLPNPPRENRYPTPTGKALFTVNPLPRHQLQPGQLAMTTVRSHDQFNTTIYGLHDRYRGLHYERRVVMMHADDIKDRGLKPLQKVDVTSHFEDQQRTAHSFVVVEYPIPRGNAAMYYPEANVLIPIGSTDSVSNCPTFKHTVITVAPAKTVEL</sequence>
<dbReference type="RefSeq" id="WP_092057167.1">
    <property type="nucleotide sequence ID" value="NZ_FOQD01000029.1"/>
</dbReference>
<reference evidence="14" key="1">
    <citation type="submission" date="2016-10" db="EMBL/GenBank/DDBJ databases">
        <authorList>
            <person name="Varghese N."/>
            <person name="Submissions S."/>
        </authorList>
    </citation>
    <scope>NUCLEOTIDE SEQUENCE [LARGE SCALE GENOMIC DNA]</scope>
    <source>
        <strain evidence="14">DSM 26348</strain>
    </source>
</reference>
<evidence type="ECO:0000256" key="1">
    <source>
        <dbReference type="ARBA" id="ARBA00001942"/>
    </source>
</evidence>
<feature type="region of interest" description="Disordered" evidence="10">
    <location>
        <begin position="1"/>
        <end position="36"/>
    </location>
</feature>
<dbReference type="InterPro" id="IPR041953">
    <property type="entry name" value="YdeP_MopB"/>
</dbReference>
<dbReference type="GO" id="GO:0016020">
    <property type="term" value="C:membrane"/>
    <property type="evidence" value="ECO:0007669"/>
    <property type="project" value="TreeGrafter"/>
</dbReference>
<dbReference type="CDD" id="cd02787">
    <property type="entry name" value="MopB_CT_ydeP"/>
    <property type="match status" value="1"/>
</dbReference>
<dbReference type="GO" id="GO:0045333">
    <property type="term" value="P:cellular respiration"/>
    <property type="evidence" value="ECO:0007669"/>
    <property type="project" value="UniProtKB-ARBA"/>
</dbReference>
<dbReference type="InterPro" id="IPR006656">
    <property type="entry name" value="Mopterin_OxRdtase"/>
</dbReference>
<keyword evidence="9" id="KW-0411">Iron-sulfur</keyword>